<evidence type="ECO:0000313" key="2">
    <source>
        <dbReference type="EMBL" id="CAK0821166.1"/>
    </source>
</evidence>
<evidence type="ECO:0000256" key="1">
    <source>
        <dbReference type="SAM" id="MobiDB-lite"/>
    </source>
</evidence>
<sequence>MTSVAEAVHVGSCWSVGFTFDLCCAPEHGPEGNPTCWDEVYTHQSCCSDGGDPSAAGCDSPYFSRFRQLEDMPDLSPDLIDAWPRVLASSEARWHLCAAAVLQARLLQMEERAYLEPAGQALDRLAVHALLLQRGIQEGRLSSADVQAWPLERGLQRLRDASGRAAGRSRRRAGVTLVLCYCNEGLEWMNSTIGRPLMRQVDLAIVQKCPEAAGGIVVPFRHVWKSVRVDHVEDLPLRADECSGYLGVGGGAPLGWLRAGGLAGGPAAVPIRGGMPAPLAGPGLVGPMMGGACGGLLGLGGPGAACGGLAMAGGPGLFGQWIHGPSSPMALQSLGVYPGRELEVVLLDAAGAPIGTGTVSARGCWRSDGVGMFVEVSFVKCTAAAYDPLLPGLFGTGQAALRLCAQPASVAAQMATWPVRTVVCADIFRVVAPPVLAVGGAGGVAAPGAMQGFVALPGPPAGAAGSDGRRLREKLDTLKRQLAKKRVAGSWMRASPSEAHCRRQVSSRSSMGLRNTKEMRMIHGCLNAPLACRLPKLGDTLMQRLKAIEQAHKDGHWQVAQHLEVSGDVEGGLARASEVRDAVNAFTDEAKLAQHLSTAGKKGRRQRRMAKGGGRAPAPVQGRQEHEAGGEAARGPAAAPVGTRRSGGRQQSLANEPEPRGFAAASPRHGHATCRRRVQFRSGEKGGGPHARRPPWATKAPGADRGKPSGRTFLEKADSEEEGASSPSRVNMCSRGSWEPAATEAPDYGAAELRARCEVTPTGPTHGDAPCFDLPPSRPLTARSPQALGDEVRVHFCASASDSRLSSYVTRASLDVMSDADEFGDASDIPAPPSRRRRCNLPPLPSGEVGEVQALRRGGADDVEPVQAVPQPATSTQRLATQFLANDVHVFLDQCGGDLPGLGWGAEMKASAASYTGQEAAGGAPPATAAPSVDVLSACEGWVRQAPLDPGSALKAEEEVETMPATPRAWASAAERGRIALALSPASATASTLESSAAPAGRPRRGQVGSPKLAGWRDVHIGRGNRQLGLAPSSLGKPFRIKRPAVTQKWLQTMTCLGAFWKFMVRMRGELPSSVRGELLSALCLMPLMRCDLRAPISGLATASDARPLRRAARRSSRLLPRGIAAARASQLGRTGGLNDEGILLSLVDGIGGGRRALDMLGLSVGAFATSEIDEESARVVRYSRLDVVELGDVTSAGRSGLAGNRSRLFYDTQRIARPLVEVAGEQCQIFRLIENAASMDDEHLFAMSDMMVAWQRASVTHERGGVRLEPHEEPGPQSRWLRPGVKWPAGQCSSGRLPTFLRRVPRRVPGSAPTGITFCDEQALKRWRAYDHSDPPYSYKLELLLDFPPRRALGNSFQRGAVAWLLAHWAVFAGYLQEADVLIETVGRSESETKAQFGDPPSDDEGGGIFVRQRGFWEQDAALDPSVILVEELARRAETRGSDVRLDALESIVGGPLDLARSGVMAVAPDFSHRWP</sequence>
<keyword evidence="3" id="KW-1185">Reference proteome</keyword>
<feature type="compositionally biased region" description="Basic and acidic residues" evidence="1">
    <location>
        <begin position="702"/>
        <end position="717"/>
    </location>
</feature>
<name>A0ABN9RPL0_9DINO</name>
<feature type="compositionally biased region" description="Basic residues" evidence="1">
    <location>
        <begin position="601"/>
        <end position="610"/>
    </location>
</feature>
<accession>A0ABN9RPL0</accession>
<dbReference type="EMBL" id="CAUYUJ010007557">
    <property type="protein sequence ID" value="CAK0821166.1"/>
    <property type="molecule type" value="Genomic_DNA"/>
</dbReference>
<feature type="region of interest" description="Disordered" evidence="1">
    <location>
        <begin position="594"/>
        <end position="734"/>
    </location>
</feature>
<proteinExistence type="predicted"/>
<protein>
    <submittedName>
        <fullName evidence="2">Uncharacterized protein</fullName>
    </submittedName>
</protein>
<gene>
    <name evidence="2" type="ORF">PCOR1329_LOCUS22564</name>
</gene>
<feature type="compositionally biased region" description="Basic residues" evidence="1">
    <location>
        <begin position="668"/>
        <end position="679"/>
    </location>
</feature>
<dbReference type="Proteomes" id="UP001189429">
    <property type="component" value="Unassembled WGS sequence"/>
</dbReference>
<evidence type="ECO:0000313" key="3">
    <source>
        <dbReference type="Proteomes" id="UP001189429"/>
    </source>
</evidence>
<feature type="region of interest" description="Disordered" evidence="1">
    <location>
        <begin position="992"/>
        <end position="1012"/>
    </location>
</feature>
<comment type="caution">
    <text evidence="2">The sequence shown here is derived from an EMBL/GenBank/DDBJ whole genome shotgun (WGS) entry which is preliminary data.</text>
</comment>
<organism evidence="2 3">
    <name type="scientific">Prorocentrum cordatum</name>
    <dbReference type="NCBI Taxonomy" id="2364126"/>
    <lineage>
        <taxon>Eukaryota</taxon>
        <taxon>Sar</taxon>
        <taxon>Alveolata</taxon>
        <taxon>Dinophyceae</taxon>
        <taxon>Prorocentrales</taxon>
        <taxon>Prorocentraceae</taxon>
        <taxon>Prorocentrum</taxon>
    </lineage>
</organism>
<feature type="region of interest" description="Disordered" evidence="1">
    <location>
        <begin position="822"/>
        <end position="848"/>
    </location>
</feature>
<reference evidence="2" key="1">
    <citation type="submission" date="2023-10" db="EMBL/GenBank/DDBJ databases">
        <authorList>
            <person name="Chen Y."/>
            <person name="Shah S."/>
            <person name="Dougan E. K."/>
            <person name="Thang M."/>
            <person name="Chan C."/>
        </authorList>
    </citation>
    <scope>NUCLEOTIDE SEQUENCE [LARGE SCALE GENOMIC DNA]</scope>
</reference>
<feature type="compositionally biased region" description="Low complexity" evidence="1">
    <location>
        <begin position="630"/>
        <end position="640"/>
    </location>
</feature>